<dbReference type="EMBL" id="KQ249824">
    <property type="protein sequence ID" value="KNC70965.1"/>
    <property type="molecule type" value="Genomic_DNA"/>
</dbReference>
<gene>
    <name evidence="1" type="ORF">SARC_16503</name>
</gene>
<organism evidence="1 2">
    <name type="scientific">Sphaeroforma arctica JP610</name>
    <dbReference type="NCBI Taxonomy" id="667725"/>
    <lineage>
        <taxon>Eukaryota</taxon>
        <taxon>Ichthyosporea</taxon>
        <taxon>Ichthyophonida</taxon>
        <taxon>Sphaeroforma</taxon>
    </lineage>
</organism>
<name>A0A0L0F2L5_9EUKA</name>
<proteinExistence type="predicted"/>
<dbReference type="GeneID" id="25917007"/>
<sequence>YKLFAAKRKRQESKDAEWNALVNSVVDFPAPKESDVPTPVERQKVVNEYLRLVKSISNTEVLPAAELRDLAFKVHQVLLRSGDAMGQLSDKAVEKTVALEIKVSV</sequence>
<accession>A0A0L0F2L5</accession>
<dbReference type="RefSeq" id="XP_014144867.1">
    <property type="nucleotide sequence ID" value="XM_014289392.1"/>
</dbReference>
<keyword evidence="2" id="KW-1185">Reference proteome</keyword>
<feature type="non-terminal residue" evidence="1">
    <location>
        <position position="1"/>
    </location>
</feature>
<protein>
    <submittedName>
        <fullName evidence="1">Uncharacterized protein</fullName>
    </submittedName>
</protein>
<dbReference type="Proteomes" id="UP000054560">
    <property type="component" value="Unassembled WGS sequence"/>
</dbReference>
<evidence type="ECO:0000313" key="2">
    <source>
        <dbReference type="Proteomes" id="UP000054560"/>
    </source>
</evidence>
<dbReference type="AlphaFoldDB" id="A0A0L0F2L5"/>
<reference evidence="1 2" key="1">
    <citation type="submission" date="2011-02" db="EMBL/GenBank/DDBJ databases">
        <title>The Genome Sequence of Sphaeroforma arctica JP610.</title>
        <authorList>
            <consortium name="The Broad Institute Genome Sequencing Platform"/>
            <person name="Russ C."/>
            <person name="Cuomo C."/>
            <person name="Young S.K."/>
            <person name="Zeng Q."/>
            <person name="Gargeya S."/>
            <person name="Alvarado L."/>
            <person name="Berlin A."/>
            <person name="Chapman S.B."/>
            <person name="Chen Z."/>
            <person name="Freedman E."/>
            <person name="Gellesch M."/>
            <person name="Goldberg J."/>
            <person name="Griggs A."/>
            <person name="Gujja S."/>
            <person name="Heilman E."/>
            <person name="Heiman D."/>
            <person name="Howarth C."/>
            <person name="Mehta T."/>
            <person name="Neiman D."/>
            <person name="Pearson M."/>
            <person name="Roberts A."/>
            <person name="Saif S."/>
            <person name="Shea T."/>
            <person name="Shenoy N."/>
            <person name="Sisk P."/>
            <person name="Stolte C."/>
            <person name="Sykes S."/>
            <person name="White J."/>
            <person name="Yandava C."/>
            <person name="Burger G."/>
            <person name="Gray M.W."/>
            <person name="Holland P.W.H."/>
            <person name="King N."/>
            <person name="Lang F.B.F."/>
            <person name="Roger A.J."/>
            <person name="Ruiz-Trillo I."/>
            <person name="Haas B."/>
            <person name="Nusbaum C."/>
            <person name="Birren B."/>
        </authorList>
    </citation>
    <scope>NUCLEOTIDE SEQUENCE [LARGE SCALE GENOMIC DNA]</scope>
    <source>
        <strain evidence="1 2">JP610</strain>
    </source>
</reference>
<evidence type="ECO:0000313" key="1">
    <source>
        <dbReference type="EMBL" id="KNC70965.1"/>
    </source>
</evidence>